<reference evidence="2" key="1">
    <citation type="submission" date="2014-01" db="EMBL/GenBank/DDBJ databases">
        <title>The genome of the white-rot fungus Pycnoporus cinnabarinus: a basidiomycete model with a versatile arsenal for lignocellulosic biomass breakdown.</title>
        <authorList>
            <person name="Levasseur A."/>
            <person name="Lomascolo A."/>
            <person name="Ruiz-Duenas F.J."/>
            <person name="Uzan E."/>
            <person name="Piumi F."/>
            <person name="Kues U."/>
            <person name="Ram A.F.J."/>
            <person name="Murat C."/>
            <person name="Haon M."/>
            <person name="Benoit I."/>
            <person name="Arfi Y."/>
            <person name="Chevret D."/>
            <person name="Drula E."/>
            <person name="Kwon M.J."/>
            <person name="Gouret P."/>
            <person name="Lesage-Meessen L."/>
            <person name="Lombard V."/>
            <person name="Mariette J."/>
            <person name="Noirot C."/>
            <person name="Park J."/>
            <person name="Patyshakuliyeva A."/>
            <person name="Wieneger R.A.B."/>
            <person name="Wosten H.A.B."/>
            <person name="Martin F."/>
            <person name="Coutinho P.M."/>
            <person name="de Vries R."/>
            <person name="Martinez A.T."/>
            <person name="Klopp C."/>
            <person name="Pontarotti P."/>
            <person name="Henrissat B."/>
            <person name="Record E."/>
        </authorList>
    </citation>
    <scope>NUCLEOTIDE SEQUENCE [LARGE SCALE GENOMIC DNA]</scope>
    <source>
        <strain evidence="2">BRFM137</strain>
    </source>
</reference>
<feature type="compositionally biased region" description="Basic and acidic residues" evidence="1">
    <location>
        <begin position="794"/>
        <end position="803"/>
    </location>
</feature>
<sequence length="1410" mass="158990">MHDLVGVNFDKIDERLAEGLQPTEHEPLNEKDGWRQSSITIGIPSGRKPTTASRREEATAQRRLQRHQHVADTPPSHPIPGLHYTIHGFWHKNLCAEIRQTLSSDPAARTFVYDPHFVEHRRRTAGSAEHVERVHGELYTSDAFVQEDLRLQNSPREPDCNLPRAIAALMFWSDATQVAQFGQAKVWPNYLYYGNQSKYERARPMMHAAHHVAYFPMLPDGVQDFIRHHTGKAATPQLLAHCRRELFHGAWACLLDAEFLHAYEHGMIIDCIDGVRHRIYPRIFTYSADYPEKVLIATVRDKGRCPCPRCLIKFEDIAQLGTEDDEENAFERIKGFNYNEMLVVDLLHEYELGIWKSLFAHLIRILEAAGGQGVEELNARFRQVPTFGRSTIRRFAHNVSEMKRMAARDLEDILQCVIPCIEGLLSSEHNDRILLLLYHVAYWHALAKLRLHTDTSLQLLSSSTVVLGRALRHFTSVTCAAFDTKESKAEYAARQRAQARRKMTSSMSAAVVGRRQRTFNLKVVKLHFLGDYVQCIKRYGTTDSYTTQIGEHEHRRIKARRKRTNFVQPDAQVVNMDIRAGGMRRIAHELHDHGIDVPGIVAPESRASLTDELAQLPLTDHHTVPKDQKNVVDLREWPREHVGDVAVTGFVSHLREHLAVRLQADVPDLPPFGADQIVISQDRIYRHATLHINYTTYDLQRDQDVIHIGTDKTGVLVLTHQPHMGSHSDNLYADSSRLDGSRTGGLRSDGSCTDDLRSEDPRADSSHSDGFHADTSRWDGSCIDGSRCNSSHTDSSRSEEPHADSSCSAGFRVNSTHSRSGRFRSDGSCVSNPNPRASDDASPWAYAEVLNIYHCHVTMRAGETVVSRRIDFLWVRWLDSADSPSHFGTHVSRLEHVQYVPFGDRGWAETFAFIDPATVIRGCHFIPAFHFGRTTTLLPPSLVRPVAGDWQFFYVNRFADRDMFIRHIGHSVSHLDLQQPIPEHIVPSDYEYDIPEVNEETTLGTGMADPVDDGNVGEGEAVDTSEEEEDELEGLGTDGIDDLTMSENTLIQQKGAMLGIVGDLFRDFAQIINAGIAANQDTPLTALSMSERRDLQLFRAIMACVPMISDQIAEHGPGHVDVVAQLLDRGRVSVRSTDLNSVKLAIAGWRTFNPPIPLDRSASKDLRGFNHPGCGKLLCPAKWDWSDENVRNGLHNCSAKYRLSAANLPNMLWEDERICDPKDMFKGFGRGPLLVTALRHSLLGPKVATAPSGTKIAARKPKAQVYRIRSITPGCIAYAAVLVHFALSSQETFNATGHGCKFNYEMFYQAIIQTIEELMLERERHALLAWWNGQIFNAQYNLEAELEDEEEEEDGEPSVFVQMREQARARREREERENRDEQDEREERLVDGTTTAGSAPVQEPATASTA</sequence>
<dbReference type="Pfam" id="PF18759">
    <property type="entry name" value="Plavaka"/>
    <property type="match status" value="1"/>
</dbReference>
<evidence type="ECO:0000313" key="2">
    <source>
        <dbReference type="EMBL" id="CDO74305.1"/>
    </source>
</evidence>
<dbReference type="OrthoDB" id="2687259at2759"/>
<feature type="compositionally biased region" description="Acidic residues" evidence="1">
    <location>
        <begin position="1020"/>
        <end position="1033"/>
    </location>
</feature>
<feature type="compositionally biased region" description="Basic and acidic residues" evidence="1">
    <location>
        <begin position="754"/>
        <end position="771"/>
    </location>
</feature>
<gene>
    <name evidence="2" type="ORF">BN946_scf184839.g11</name>
</gene>
<feature type="compositionally biased region" description="Polar residues" evidence="1">
    <location>
        <begin position="805"/>
        <end position="818"/>
    </location>
</feature>
<name>A0A060SIW3_PYCCI</name>
<proteinExistence type="predicted"/>
<dbReference type="EMBL" id="CCBP010000151">
    <property type="protein sequence ID" value="CDO74305.1"/>
    <property type="molecule type" value="Genomic_DNA"/>
</dbReference>
<feature type="region of interest" description="Disordered" evidence="1">
    <location>
        <begin position="789"/>
        <end position="839"/>
    </location>
</feature>
<organism evidence="2 3">
    <name type="scientific">Pycnoporus cinnabarinus</name>
    <name type="common">Cinnabar-red polypore</name>
    <name type="synonym">Trametes cinnabarina</name>
    <dbReference type="NCBI Taxonomy" id="5643"/>
    <lineage>
        <taxon>Eukaryota</taxon>
        <taxon>Fungi</taxon>
        <taxon>Dikarya</taxon>
        <taxon>Basidiomycota</taxon>
        <taxon>Agaricomycotina</taxon>
        <taxon>Agaricomycetes</taxon>
        <taxon>Polyporales</taxon>
        <taxon>Polyporaceae</taxon>
        <taxon>Trametes</taxon>
    </lineage>
</organism>
<feature type="compositionally biased region" description="Acidic residues" evidence="1">
    <location>
        <begin position="1346"/>
        <end position="1356"/>
    </location>
</feature>
<feature type="region of interest" description="Disordered" evidence="1">
    <location>
        <begin position="1006"/>
        <end position="1039"/>
    </location>
</feature>
<dbReference type="Pfam" id="PF20414">
    <property type="entry name" value="DUF6698"/>
    <property type="match status" value="1"/>
</dbReference>
<dbReference type="InterPro" id="IPR046521">
    <property type="entry name" value="DUF6698"/>
</dbReference>
<evidence type="ECO:0000313" key="3">
    <source>
        <dbReference type="Proteomes" id="UP000029665"/>
    </source>
</evidence>
<comment type="caution">
    <text evidence="2">The sequence shown here is derived from an EMBL/GenBank/DDBJ whole genome shotgun (WGS) entry which is preliminary data.</text>
</comment>
<dbReference type="HOGENOM" id="CLU_002498_8_0_1"/>
<keyword evidence="3" id="KW-1185">Reference proteome</keyword>
<feature type="region of interest" description="Disordered" evidence="1">
    <location>
        <begin position="18"/>
        <end position="78"/>
    </location>
</feature>
<feature type="compositionally biased region" description="Basic and acidic residues" evidence="1">
    <location>
        <begin position="18"/>
        <end position="34"/>
    </location>
</feature>
<feature type="compositionally biased region" description="Basic and acidic residues" evidence="1">
    <location>
        <begin position="1365"/>
        <end position="1379"/>
    </location>
</feature>
<accession>A0A060SIW3</accession>
<dbReference type="Proteomes" id="UP000029665">
    <property type="component" value="Unassembled WGS sequence"/>
</dbReference>
<evidence type="ECO:0000256" key="1">
    <source>
        <dbReference type="SAM" id="MobiDB-lite"/>
    </source>
</evidence>
<dbReference type="STRING" id="5643.A0A060SIW3"/>
<feature type="region of interest" description="Disordered" evidence="1">
    <location>
        <begin position="1346"/>
        <end position="1410"/>
    </location>
</feature>
<dbReference type="InterPro" id="IPR041078">
    <property type="entry name" value="Plavaka"/>
</dbReference>
<protein>
    <submittedName>
        <fullName evidence="2">Uncharacterized protein</fullName>
    </submittedName>
</protein>
<feature type="region of interest" description="Disordered" evidence="1">
    <location>
        <begin position="727"/>
        <end position="771"/>
    </location>
</feature>